<dbReference type="CDD" id="cd07377">
    <property type="entry name" value="WHTH_GntR"/>
    <property type="match status" value="1"/>
</dbReference>
<evidence type="ECO:0000256" key="3">
    <source>
        <dbReference type="ARBA" id="ARBA00023163"/>
    </source>
</evidence>
<dbReference type="SMART" id="SM00345">
    <property type="entry name" value="HTH_GNTR"/>
    <property type="match status" value="1"/>
</dbReference>
<dbReference type="AlphaFoldDB" id="A0A0R2FUA7"/>
<keyword evidence="1" id="KW-0805">Transcription regulation</keyword>
<dbReference type="PRINTS" id="PR00035">
    <property type="entry name" value="HTHGNTR"/>
</dbReference>
<dbReference type="EMBL" id="JQAT01000002">
    <property type="protein sequence ID" value="KRN28796.1"/>
    <property type="molecule type" value="Genomic_DNA"/>
</dbReference>
<comment type="caution">
    <text evidence="5">The sequence shown here is derived from an EMBL/GenBank/DDBJ whole genome shotgun (WGS) entry which is preliminary data.</text>
</comment>
<evidence type="ECO:0000313" key="5">
    <source>
        <dbReference type="EMBL" id="KRN28796.1"/>
    </source>
</evidence>
<dbReference type="PROSITE" id="PS50949">
    <property type="entry name" value="HTH_GNTR"/>
    <property type="match status" value="1"/>
</dbReference>
<dbReference type="GO" id="GO:0003677">
    <property type="term" value="F:DNA binding"/>
    <property type="evidence" value="ECO:0007669"/>
    <property type="project" value="UniProtKB-KW"/>
</dbReference>
<reference evidence="7 8" key="1">
    <citation type="journal article" date="2015" name="Genome Announc.">
        <title>Expanding the biotechnology potential of lactobacilli through comparative genomics of 213 strains and associated genera.</title>
        <authorList>
            <person name="Sun Z."/>
            <person name="Harris H.M."/>
            <person name="McCann A."/>
            <person name="Guo C."/>
            <person name="Argimon S."/>
            <person name="Zhang W."/>
            <person name="Yang X."/>
            <person name="Jeffery I.B."/>
            <person name="Cooney J.C."/>
            <person name="Kagawa T.F."/>
            <person name="Liu W."/>
            <person name="Song Y."/>
            <person name="Salvetti E."/>
            <person name="Wrobel A."/>
            <person name="Rasinkangas P."/>
            <person name="Parkhill J."/>
            <person name="Rea M.C."/>
            <person name="O'Sullivan O."/>
            <person name="Ritari J."/>
            <person name="Douillard F.P."/>
            <person name="Paul Ross R."/>
            <person name="Yang R."/>
            <person name="Briner A.E."/>
            <person name="Felis G.E."/>
            <person name="de Vos W.M."/>
            <person name="Barrangou R."/>
            <person name="Klaenhammer T.R."/>
            <person name="Caufield P.W."/>
            <person name="Cui Y."/>
            <person name="Zhang H."/>
            <person name="O'Toole P.W."/>
        </authorList>
    </citation>
    <scope>NUCLEOTIDE SEQUENCE [LARGE SCALE GENOMIC DNA]</scope>
    <source>
        <strain evidence="5 8">ATCC BAA-66</strain>
        <strain evidence="6 7">DSM 13344</strain>
    </source>
</reference>
<dbReference type="InterPro" id="IPR050679">
    <property type="entry name" value="Bact_HTH_transcr_reg"/>
</dbReference>
<evidence type="ECO:0000256" key="2">
    <source>
        <dbReference type="ARBA" id="ARBA00023125"/>
    </source>
</evidence>
<protein>
    <submittedName>
        <fullName evidence="5">Transcriptional regulator</fullName>
    </submittedName>
</protein>
<proteinExistence type="predicted"/>
<organism evidence="5 8">
    <name type="scientific">Lactobacillus selangorensis</name>
    <dbReference type="NCBI Taxonomy" id="81857"/>
    <lineage>
        <taxon>Bacteria</taxon>
        <taxon>Bacillati</taxon>
        <taxon>Bacillota</taxon>
        <taxon>Bacilli</taxon>
        <taxon>Lactobacillales</taxon>
        <taxon>Lactobacillaceae</taxon>
        <taxon>Lactobacillus</taxon>
    </lineage>
</organism>
<dbReference type="GO" id="GO:0045892">
    <property type="term" value="P:negative regulation of DNA-templated transcription"/>
    <property type="evidence" value="ECO:0007669"/>
    <property type="project" value="TreeGrafter"/>
</dbReference>
<dbReference type="PANTHER" id="PTHR44846:SF1">
    <property type="entry name" value="MANNOSYL-D-GLYCERATE TRANSPORT_METABOLISM SYSTEM REPRESSOR MNGR-RELATED"/>
    <property type="match status" value="1"/>
</dbReference>
<name>A0A0R2FUA7_9LACO</name>
<evidence type="ECO:0000256" key="1">
    <source>
        <dbReference type="ARBA" id="ARBA00023015"/>
    </source>
</evidence>
<dbReference type="SUPFAM" id="SSF64288">
    <property type="entry name" value="Chorismate lyase-like"/>
    <property type="match status" value="1"/>
</dbReference>
<gene>
    <name evidence="5" type="ORF">IV38_GL001001</name>
    <name evidence="6" type="ORF">IV40_GL000852</name>
</gene>
<dbReference type="Gene3D" id="3.40.1410.10">
    <property type="entry name" value="Chorismate lyase-like"/>
    <property type="match status" value="1"/>
</dbReference>
<evidence type="ECO:0000259" key="4">
    <source>
        <dbReference type="PROSITE" id="PS50949"/>
    </source>
</evidence>
<keyword evidence="3" id="KW-0804">Transcription</keyword>
<dbReference type="SUPFAM" id="SSF46785">
    <property type="entry name" value="Winged helix' DNA-binding domain"/>
    <property type="match status" value="1"/>
</dbReference>
<keyword evidence="7" id="KW-1185">Reference proteome</keyword>
<accession>A0A0R2FUA7</accession>
<keyword evidence="2" id="KW-0238">DNA-binding</keyword>
<dbReference type="Proteomes" id="UP000051645">
    <property type="component" value="Unassembled WGS sequence"/>
</dbReference>
<dbReference type="InterPro" id="IPR011663">
    <property type="entry name" value="UTRA"/>
</dbReference>
<evidence type="ECO:0000313" key="6">
    <source>
        <dbReference type="EMBL" id="KRN32794.1"/>
    </source>
</evidence>
<dbReference type="EMBL" id="JQAZ01000002">
    <property type="protein sequence ID" value="KRN32794.1"/>
    <property type="molecule type" value="Genomic_DNA"/>
</dbReference>
<dbReference type="PANTHER" id="PTHR44846">
    <property type="entry name" value="MANNOSYL-D-GLYCERATE TRANSPORT/METABOLISM SYSTEM REPRESSOR MNGR-RELATED"/>
    <property type="match status" value="1"/>
</dbReference>
<dbReference type="InterPro" id="IPR036388">
    <property type="entry name" value="WH-like_DNA-bd_sf"/>
</dbReference>
<dbReference type="InterPro" id="IPR036390">
    <property type="entry name" value="WH_DNA-bd_sf"/>
</dbReference>
<dbReference type="GO" id="GO:0003700">
    <property type="term" value="F:DNA-binding transcription factor activity"/>
    <property type="evidence" value="ECO:0007669"/>
    <property type="project" value="InterPro"/>
</dbReference>
<feature type="domain" description="HTH gntR-type" evidence="4">
    <location>
        <begin position="11"/>
        <end position="79"/>
    </location>
</feature>
<dbReference type="Gene3D" id="1.10.10.10">
    <property type="entry name" value="Winged helix-like DNA-binding domain superfamily/Winged helix DNA-binding domain"/>
    <property type="match status" value="1"/>
</dbReference>
<dbReference type="FunFam" id="1.10.10.10:FF:000079">
    <property type="entry name" value="GntR family transcriptional regulator"/>
    <property type="match status" value="1"/>
</dbReference>
<evidence type="ECO:0000313" key="7">
    <source>
        <dbReference type="Proteomes" id="UP000051645"/>
    </source>
</evidence>
<evidence type="ECO:0000313" key="8">
    <source>
        <dbReference type="Proteomes" id="UP000051751"/>
    </source>
</evidence>
<dbReference type="Pfam" id="PF00392">
    <property type="entry name" value="GntR"/>
    <property type="match status" value="1"/>
</dbReference>
<sequence>MHLKLMTSKRIPKHQQIEADLLQKIKSGVYPPETLIPREVDLMQTYHVSRPTVRQAIQALVDQGLLERRRRRGTMVKQNKIAQQFTQVVEGYNAEMSQKGLLPTTKVLLFQEEPATSEVAAKLELAAAAPVFKLVRLRYANYQPVVLITSYLPAAVVPNLLEADFSQVSLYDTLDQHHVGVERVRRRLEVLKSDETTSDLLNIAIGEPLFYFHTLGFTAANVPVEYSIAKYRGDVNYFVMDIKR</sequence>
<dbReference type="SMART" id="SM00866">
    <property type="entry name" value="UTRA"/>
    <property type="match status" value="1"/>
</dbReference>
<dbReference type="PATRIC" id="fig|81857.3.peg.1006"/>
<dbReference type="InterPro" id="IPR028978">
    <property type="entry name" value="Chorismate_lyase_/UTRA_dom_sf"/>
</dbReference>
<dbReference type="Pfam" id="PF07702">
    <property type="entry name" value="UTRA"/>
    <property type="match status" value="1"/>
</dbReference>
<dbReference type="InterPro" id="IPR000524">
    <property type="entry name" value="Tscrpt_reg_HTH_GntR"/>
</dbReference>
<dbReference type="Proteomes" id="UP000051751">
    <property type="component" value="Unassembled WGS sequence"/>
</dbReference>
<dbReference type="STRING" id="81857.IV38_GL001001"/>